<dbReference type="PANTHER" id="PTHR33664:SF1">
    <property type="entry name" value="DYNEIN AXONEMAL ASSEMBLY FACTOR 9"/>
    <property type="match status" value="1"/>
</dbReference>
<evidence type="ECO:0000259" key="5">
    <source>
        <dbReference type="Pfam" id="PF26246"/>
    </source>
</evidence>
<evidence type="ECO:0000313" key="7">
    <source>
        <dbReference type="Proteomes" id="UP000245119"/>
    </source>
</evidence>
<dbReference type="InterPro" id="IPR058843">
    <property type="entry name" value="PH_DAAF9"/>
</dbReference>
<protein>
    <submittedName>
        <fullName evidence="6">Uncharacterized protein</fullName>
    </submittedName>
</protein>
<evidence type="ECO:0000313" key="6">
    <source>
        <dbReference type="EMBL" id="PVD31084.1"/>
    </source>
</evidence>
<feature type="domain" description="DAAF9 N-terminal" evidence="1">
    <location>
        <begin position="10"/>
        <end position="188"/>
    </location>
</feature>
<evidence type="ECO:0000259" key="1">
    <source>
        <dbReference type="Pfam" id="PF23281"/>
    </source>
</evidence>
<sequence length="1112" mass="124471">MDGGSSGKKSEQIDAILCIAGIDSRYNEGCYELINYLLFGFFDVRRAELEKSGFPEEVVDDLIIVIRKNRVDIYCNPINWHYFLPYTSHWINVTYHCLQDEEYNVESEEGAQHAEEFKIQSLISMTHGCQFIGVPYYSLLSYDQKFDKMMVEKWPIIQAFALDDYSGKGFFTLRFDVLDVSKSVHKFYGFLDPVSVEILVTEGLPMLERQWDNMCDNISLKISNGIAVINQKGIAEGLDSFYQHGRVGNHRHESGNFKEPYVLFGNSSNQDILVAMQTGKQAPDCQLHLSKIQSVAHMICRVTSPRYPITCTRTYFFSQLFTDDDDPANERKATSSGGGSQDAASKRAELRYLVTVYAAMVNGVMRGIQAYSQSALVAKAQQEALEALVEGCHSIMTSALKGCLSNRSKVVFSIEMLHRDGSVSEVVDGQHNTCAKVATMTLYDIPASQLDACSPGSLVFSECFLDSFIPLADLGMSSTVNYDVLYITSHIPRYRLWGVTANTGSDHKALKSKIESNTARRMGSMLMSGDQVDLTSSAFVTLPPETVSLYVYKHGLTLYSDSYGSFSLLAADCSKLQLFDGDSTVTAVLLIITYHTWSAVKLPPHLVAPDKMLVIVFPPRSKAHTHLFGEVLRGWKEDSQMPQVNRLQREELPDRLKELYGYLQQVHKNSGWQVNPSAVISLKDAVHNLPHLPKFLTHLTATVSVNTPVQRSDLLHLIEREPAVAVSSSNDQVVVTILTGVPGSEKETLCSHLTTIGKDHIRWTVVSQIEQATLDVVQLHRMLSSAVTSHLQQDANLRQTRVLLVAPGFVNTPDVVSAILRHPEAKVRSSLKIGAITACIDPLNTFMQNRMTLPMLLNQCAQGWVNNIIFTSQTKAPSALLDTIQSMIRSLNVDVALLLAENGEVKRSTDLDQVLSDTAFDEPAMIRARILLFSGWKVLRSPSAQCPLDMNDIILRFSRPLEKARLLQRLKALPKTLSKFPFEGNVYYIEGYVLFSDVAATVDIRYTTLSQNLILRTQASSQRPSSEGSTRTKLISCLMCFACLSWQKPEKKKRLGISDLTQKEINNVHKERHLEPLPPGWFYNGTQFVSMSGERSATPLYPFYIIKRTRED</sequence>
<dbReference type="InterPro" id="IPR040342">
    <property type="entry name" value="DNAAF9"/>
</dbReference>
<dbReference type="PANTHER" id="PTHR33664">
    <property type="entry name" value="RCG26366"/>
    <property type="match status" value="1"/>
</dbReference>
<dbReference type="InterPro" id="IPR056414">
    <property type="entry name" value="DAAF9_CobW_C"/>
</dbReference>
<dbReference type="Pfam" id="PF23319">
    <property type="entry name" value="CobW_C_DAAF9"/>
    <property type="match status" value="1"/>
</dbReference>
<evidence type="ECO:0000259" key="3">
    <source>
        <dbReference type="Pfam" id="PF25203"/>
    </source>
</evidence>
<dbReference type="CDD" id="cd22936">
    <property type="entry name" value="shulin_C20orf194-like"/>
    <property type="match status" value="1"/>
</dbReference>
<reference evidence="6 7" key="1">
    <citation type="submission" date="2018-04" db="EMBL/GenBank/DDBJ databases">
        <title>The genome of golden apple snail Pomacea canaliculata provides insight into stress tolerance and invasive adaptation.</title>
        <authorList>
            <person name="Liu C."/>
            <person name="Liu B."/>
            <person name="Ren Y."/>
            <person name="Zhang Y."/>
            <person name="Wang H."/>
            <person name="Li S."/>
            <person name="Jiang F."/>
            <person name="Yin L."/>
            <person name="Zhang G."/>
            <person name="Qian W."/>
            <person name="Fan W."/>
        </authorList>
    </citation>
    <scope>NUCLEOTIDE SEQUENCE [LARGE SCALE GENOMIC DNA]</scope>
    <source>
        <strain evidence="6">SZHN2017</strain>
        <tissue evidence="6">Muscle</tissue>
    </source>
</reference>
<dbReference type="OrthoDB" id="72033at2759"/>
<name>A0A2T7PCD9_POMCA</name>
<dbReference type="InterPro" id="IPR057478">
    <property type="entry name" value="DAAF9_2"/>
</dbReference>
<evidence type="ECO:0000259" key="4">
    <source>
        <dbReference type="Pfam" id="PF25204"/>
    </source>
</evidence>
<proteinExistence type="predicted"/>
<gene>
    <name evidence="6" type="ORF">C0Q70_10361</name>
</gene>
<dbReference type="AlphaFoldDB" id="A0A2T7PCD9"/>
<comment type="caution">
    <text evidence="6">The sequence shown here is derived from an EMBL/GenBank/DDBJ whole genome shotgun (WGS) entry which is preliminary data.</text>
</comment>
<dbReference type="Proteomes" id="UP000245119">
    <property type="component" value="Linkage Group LG5"/>
</dbReference>
<feature type="domain" description="DAAF9 CobW C-like" evidence="2">
    <location>
        <begin position="952"/>
        <end position="1014"/>
    </location>
</feature>
<dbReference type="Pfam" id="PF25204">
    <property type="entry name" value="DAAF9_2"/>
    <property type="match status" value="1"/>
</dbReference>
<dbReference type="Pfam" id="PF26246">
    <property type="entry name" value="PH_DAAF9"/>
    <property type="match status" value="1"/>
</dbReference>
<organism evidence="6 7">
    <name type="scientific">Pomacea canaliculata</name>
    <name type="common">Golden apple snail</name>
    <dbReference type="NCBI Taxonomy" id="400727"/>
    <lineage>
        <taxon>Eukaryota</taxon>
        <taxon>Metazoa</taxon>
        <taxon>Spiralia</taxon>
        <taxon>Lophotrochozoa</taxon>
        <taxon>Mollusca</taxon>
        <taxon>Gastropoda</taxon>
        <taxon>Caenogastropoda</taxon>
        <taxon>Architaenioglossa</taxon>
        <taxon>Ampullarioidea</taxon>
        <taxon>Ampullariidae</taxon>
        <taxon>Pomacea</taxon>
    </lineage>
</organism>
<feature type="domain" description="DAAF9" evidence="4">
    <location>
        <begin position="735"/>
        <end position="936"/>
    </location>
</feature>
<evidence type="ECO:0000259" key="2">
    <source>
        <dbReference type="Pfam" id="PF23319"/>
    </source>
</evidence>
<dbReference type="Pfam" id="PF23281">
    <property type="entry name" value="DAAF9_N"/>
    <property type="match status" value="1"/>
</dbReference>
<accession>A0A2T7PCD9</accession>
<keyword evidence="7" id="KW-1185">Reference proteome</keyword>
<dbReference type="EMBL" id="PZQS01000005">
    <property type="protein sequence ID" value="PVD31084.1"/>
    <property type="molecule type" value="Genomic_DNA"/>
</dbReference>
<dbReference type="InterPro" id="IPR058844">
    <property type="entry name" value="PB_DAAF9"/>
</dbReference>
<feature type="domain" description="DAAF9 PH" evidence="5">
    <location>
        <begin position="521"/>
        <end position="702"/>
    </location>
</feature>
<dbReference type="Pfam" id="PF25203">
    <property type="entry name" value="PB_DAAF9"/>
    <property type="match status" value="1"/>
</dbReference>
<dbReference type="InterPro" id="IPR056498">
    <property type="entry name" value="DAAF9_N"/>
</dbReference>
<feature type="domain" description="DAAF9 pita-bread-like" evidence="3">
    <location>
        <begin position="192"/>
        <end position="472"/>
    </location>
</feature>